<feature type="transmembrane region" description="Helical" evidence="6">
    <location>
        <begin position="7"/>
        <end position="28"/>
    </location>
</feature>
<sequence length="466" mass="50211">MAARRALKFGVTIFVLQLLFILLFAFLAEYDDSAKPDTNGSYSNQSSSDIPLVYPMFQDVHVMMFIGFGFLMTFLKLYGYSAVGINMLIAAFVLQVALIVRGFIYADLIGGDRFPINIGEMLSADFAAATVLISFGAVLGKVSAIQLLVMAFFETILAQLNEYTGVHKLHTADIGESMFVHVFGAYFGLAVARVLYSDDTDEHPKEGAVYHSDLFSMIGTIFLWLYWPSFNGGAASGDEQHRAVINTYLSLAACTIVTFALSAIVDKKGRFDMVHIQNATLAGGVAVGTTADMPLEPWGAILMGTVAAVISVLGFKFLSPAMTRVLKIHDTCGVHNLHGMPGVLAGIAGAVMAALASKDKWGSSMCDIFPARAEDDSTACDRDLDTMRTAIEQGGYQMASLIITLLIAIVGGGLTGLLLKLPIWNMPQGDLLFDDEANWEVADNAVVVVTRNGTDQERKGAATSRM</sequence>
<dbReference type="InterPro" id="IPR024041">
    <property type="entry name" value="NH4_transpt_AmtB-like_dom"/>
</dbReference>
<feature type="domain" description="Ammonium transporter AmtB-like" evidence="7">
    <location>
        <begin position="44"/>
        <end position="423"/>
    </location>
</feature>
<evidence type="ECO:0000259" key="7">
    <source>
        <dbReference type="Pfam" id="PF00909"/>
    </source>
</evidence>
<keyword evidence="5 6" id="KW-0472">Membrane</keyword>
<dbReference type="Gene3D" id="1.10.3430.10">
    <property type="entry name" value="Ammonium transporter AmtB like domains"/>
    <property type="match status" value="1"/>
</dbReference>
<feature type="transmembrane region" description="Helical" evidence="6">
    <location>
        <begin position="339"/>
        <end position="357"/>
    </location>
</feature>
<accession>A0ABD0JVF7</accession>
<dbReference type="PANTHER" id="PTHR11730:SF60">
    <property type="entry name" value="RH50, ISOFORM D"/>
    <property type="match status" value="1"/>
</dbReference>
<evidence type="ECO:0000256" key="4">
    <source>
        <dbReference type="ARBA" id="ARBA00022989"/>
    </source>
</evidence>
<name>A0ABD0JVF7_9CAEN</name>
<feature type="transmembrane region" description="Helical" evidence="6">
    <location>
        <begin position="248"/>
        <end position="265"/>
    </location>
</feature>
<evidence type="ECO:0000256" key="3">
    <source>
        <dbReference type="ARBA" id="ARBA00022692"/>
    </source>
</evidence>
<gene>
    <name evidence="8" type="ORF">BaRGS_00029714</name>
</gene>
<dbReference type="FunFam" id="1.10.3430.10:FF:000012">
    <property type="entry name" value="Rh type C glycoprotein"/>
    <property type="match status" value="1"/>
</dbReference>
<evidence type="ECO:0000313" key="9">
    <source>
        <dbReference type="Proteomes" id="UP001519460"/>
    </source>
</evidence>
<dbReference type="InterPro" id="IPR002229">
    <property type="entry name" value="RhesusRHD"/>
</dbReference>
<dbReference type="InterPro" id="IPR029020">
    <property type="entry name" value="Ammonium/urea_transptr"/>
</dbReference>
<feature type="transmembrane region" description="Helical" evidence="6">
    <location>
        <begin position="126"/>
        <end position="157"/>
    </location>
</feature>
<keyword evidence="4 6" id="KW-1133">Transmembrane helix</keyword>
<dbReference type="SUPFAM" id="SSF111352">
    <property type="entry name" value="Ammonium transporter"/>
    <property type="match status" value="1"/>
</dbReference>
<dbReference type="AlphaFoldDB" id="A0ABD0JVF7"/>
<dbReference type="Pfam" id="PF00909">
    <property type="entry name" value="Ammonium_transp"/>
    <property type="match status" value="1"/>
</dbReference>
<keyword evidence="9" id="KW-1185">Reference proteome</keyword>
<feature type="transmembrane region" description="Helical" evidence="6">
    <location>
        <begin position="60"/>
        <end position="78"/>
    </location>
</feature>
<comment type="caution">
    <text evidence="8">The sequence shown here is derived from an EMBL/GenBank/DDBJ whole genome shotgun (WGS) entry which is preliminary data.</text>
</comment>
<comment type="subcellular location">
    <subcellularLocation>
        <location evidence="1">Membrane</location>
        <topology evidence="1">Multi-pass membrane protein</topology>
    </subcellularLocation>
</comment>
<comment type="similarity">
    <text evidence="2">Belongs to the ammonium transporter (TC 2.A.49) family. Rh subfamily.</text>
</comment>
<evidence type="ECO:0000256" key="2">
    <source>
        <dbReference type="ARBA" id="ARBA00011036"/>
    </source>
</evidence>
<proteinExistence type="inferred from homology"/>
<evidence type="ECO:0000313" key="8">
    <source>
        <dbReference type="EMBL" id="KAK7479044.1"/>
    </source>
</evidence>
<dbReference type="PRINTS" id="PR00342">
    <property type="entry name" value="RHESUSRHD"/>
</dbReference>
<dbReference type="PANTHER" id="PTHR11730">
    <property type="entry name" value="AMMONIUM TRANSPORTER"/>
    <property type="match status" value="1"/>
</dbReference>
<reference evidence="8 9" key="1">
    <citation type="journal article" date="2023" name="Sci. Data">
        <title>Genome assembly of the Korean intertidal mud-creeper Batillaria attramentaria.</title>
        <authorList>
            <person name="Patra A.K."/>
            <person name="Ho P.T."/>
            <person name="Jun S."/>
            <person name="Lee S.J."/>
            <person name="Kim Y."/>
            <person name="Won Y.J."/>
        </authorList>
    </citation>
    <scope>NUCLEOTIDE SEQUENCE [LARGE SCALE GENOMIC DNA]</scope>
    <source>
        <strain evidence="8">Wonlab-2016</strain>
    </source>
</reference>
<feature type="transmembrane region" description="Helical" evidence="6">
    <location>
        <begin position="178"/>
        <end position="196"/>
    </location>
</feature>
<dbReference type="EMBL" id="JACVVK020000312">
    <property type="protein sequence ID" value="KAK7479044.1"/>
    <property type="molecule type" value="Genomic_DNA"/>
</dbReference>
<feature type="transmembrane region" description="Helical" evidence="6">
    <location>
        <begin position="396"/>
        <end position="419"/>
    </location>
</feature>
<feature type="transmembrane region" description="Helical" evidence="6">
    <location>
        <begin position="298"/>
        <end position="318"/>
    </location>
</feature>
<evidence type="ECO:0000256" key="5">
    <source>
        <dbReference type="ARBA" id="ARBA00023136"/>
    </source>
</evidence>
<dbReference type="GO" id="GO:0016020">
    <property type="term" value="C:membrane"/>
    <property type="evidence" value="ECO:0007669"/>
    <property type="project" value="UniProtKB-SubCell"/>
</dbReference>
<keyword evidence="3 6" id="KW-0812">Transmembrane</keyword>
<feature type="transmembrane region" description="Helical" evidence="6">
    <location>
        <begin position="208"/>
        <end position="227"/>
    </location>
</feature>
<evidence type="ECO:0000256" key="1">
    <source>
        <dbReference type="ARBA" id="ARBA00004141"/>
    </source>
</evidence>
<evidence type="ECO:0000256" key="6">
    <source>
        <dbReference type="SAM" id="Phobius"/>
    </source>
</evidence>
<protein>
    <recommendedName>
        <fullName evidence="7">Ammonium transporter AmtB-like domain-containing protein</fullName>
    </recommendedName>
</protein>
<feature type="transmembrane region" description="Helical" evidence="6">
    <location>
        <begin position="85"/>
        <end position="106"/>
    </location>
</feature>
<organism evidence="8 9">
    <name type="scientific">Batillaria attramentaria</name>
    <dbReference type="NCBI Taxonomy" id="370345"/>
    <lineage>
        <taxon>Eukaryota</taxon>
        <taxon>Metazoa</taxon>
        <taxon>Spiralia</taxon>
        <taxon>Lophotrochozoa</taxon>
        <taxon>Mollusca</taxon>
        <taxon>Gastropoda</taxon>
        <taxon>Caenogastropoda</taxon>
        <taxon>Sorbeoconcha</taxon>
        <taxon>Cerithioidea</taxon>
        <taxon>Batillariidae</taxon>
        <taxon>Batillaria</taxon>
    </lineage>
</organism>
<dbReference type="Proteomes" id="UP001519460">
    <property type="component" value="Unassembled WGS sequence"/>
</dbReference>